<reference evidence="3 4" key="2">
    <citation type="submission" date="2018-11" db="EMBL/GenBank/DDBJ databases">
        <authorList>
            <consortium name="Pathogen Informatics"/>
        </authorList>
    </citation>
    <scope>NUCLEOTIDE SEQUENCE [LARGE SCALE GENOMIC DNA]</scope>
</reference>
<reference evidence="5" key="1">
    <citation type="submission" date="2016-04" db="UniProtKB">
        <authorList>
            <consortium name="WormBaseParasite"/>
        </authorList>
    </citation>
    <scope>IDENTIFICATION</scope>
</reference>
<feature type="compositionally biased region" description="Polar residues" evidence="1">
    <location>
        <begin position="1884"/>
        <end position="1898"/>
    </location>
</feature>
<dbReference type="EMBL" id="UYSG01011163">
    <property type="protein sequence ID" value="VDL61216.1"/>
    <property type="molecule type" value="Genomic_DNA"/>
</dbReference>
<feature type="region of interest" description="Disordered" evidence="1">
    <location>
        <begin position="1884"/>
        <end position="1909"/>
    </location>
</feature>
<dbReference type="PANTHER" id="PTHR19446">
    <property type="entry name" value="REVERSE TRANSCRIPTASES"/>
    <property type="match status" value="1"/>
</dbReference>
<evidence type="ECO:0000313" key="4">
    <source>
        <dbReference type="Proteomes" id="UP000274504"/>
    </source>
</evidence>
<protein>
    <submittedName>
        <fullName evidence="5">Reverse transcriptase domain-containing protein</fullName>
    </submittedName>
</protein>
<dbReference type="InterPro" id="IPR043502">
    <property type="entry name" value="DNA/RNA_pol_sf"/>
</dbReference>
<feature type="compositionally biased region" description="Polar residues" evidence="1">
    <location>
        <begin position="1558"/>
        <end position="1570"/>
    </location>
</feature>
<sequence length="3073" mass="342491">MGVMCMLLSTDSQPNINRALKCADLGTSVTKDTGLLAGEITVQRKEAYFAFSPPKLESHDYLALIRPPLTYPYFGEVLDDKRENFIECISHERNKHIQVSVQTDCVVEVVSNTYSGQPSLPVGDSLELENLLCTVSHASSIFISIGTQVQSIPLVSTFSEPIIESHIERNSPIHITSGDVYVDFEICYSIEFFDKEIQSEPISNSLLPAISTRLDDLNAEECIQVAAFVNLNSLSEPAKILTSTSTMSDETVKIVSTDPVLRPALVSRVESTESLLSIVNRYGTLSAESLDSLLPPKSTSTGTMTVDAVNVIYRSGVTDSIIVTQDKCLASQENLKFEAYVEESTQHFQLKSEESRNLKAPSKTKHDVGVSCLLLKFDSLPLEYQGKDLNSIETLNTGVVAKVYDNFKRLSKDSSNFEANDYMAILRSVGRPSNSEEFYDNQPEEFPAEVFFDEIMESQSEPIKSDLSIDPSDKSVVQTDGIATMTSIKIPSTVDTQSILPTKVSGNIMAVLTQTFDPNQSVKILFDGSSSISEKEEADKLKIVDELIPYESSIDLASRRKTPPSILTEQLCIKCRSACETLEITDVQEKTSRSTQTQASVELLSRELEQLSAQKTSSAISKFEEIPNELSQQEPTPHVPTVSVEVQSFPIAFNVECQTEPREIQLQMRECPTDFRTSTSASVVSVKSDENQLRSRPMTYRDTASQASTSPRRRIALVISEVQANLRQSTFAIPDYKLQTITDEIKHSSFDSSGHIFTEFDNYGFEITNSTGAFDKKIQLSDAFAQTTSPPPPVVYIQPKETAHMLANSNDDNVESYDSVRMVDKGIQSAAPIVDAFCQISDSLPSVINAIIVAEEKNDRIKAPSTENDNTFVLTTTNLITSATMPIYRVDRKEESDYNLMKDDALSNESIKDLLYQLGETDGMSSLYVLNSPQDGKNKSIGTMVTNSIKNTSKSEVFENMISDSTSNDLRKSQIKVKKIATMTMIEIPPIVENKAIPENSDLMLVAEVSKSVVTVSTQTPGFNRKVEISFDVGDMSCDSFAEAEDAESVKLIEYQVTAKEASPNLGSYMVDQNMPSELEIKRLHYVAVMTDANIGSATNLKLTEQHQCSRCQREITEEKETGSRSTQTRISVEFEQFSVQKTSPLISNGERIKELPNLISEQNPIEDSDRMEQTSIQEPISSDRRSIIATSSIQTDISGPILIIPNHRLQSITKSNDGYCLSPSESSADVFAEFENMGFADKHFVEMIDEEIQSVSLISDAFSQTLYALLPVITLLPEGSEKEESIKPSASKEMNSAALPSANLISSSTMPSFQVSIPLAQEQSAITVERIPLVDTAMQNSATEIILAHNSVKSTESFVGLWNQLSLSSSLDTLSARQVSTGTMKINQIAELIVLRMSEKLREDIDSQSISDLPYVRQDQHNDDEPKIKRSAIRAGLKLGKGDALKAYSEIEEGLEVLNHDIGVSCSILPVDQHKPNYAEFSRTHGTGSMAIAFDKYYEDQSPASAPKSLESADYLAILRPAKSFHTREGQDEPENDVSEMTKQDEGLTVSHGHLLSSKSSARTKSGESVTGYPPIEEPQNDLVHSSFPSNVMDASRAKMHDIATMTIIEVSPERTQKEHELEFSQARVPNFLMFDISRNFVTISTQTYDNFRAAGKWSADESLPISDFEKIDVLHVEEMANGKDAPQNLVSNTLDRCPSSKPEVSILRCISTMTDDVISLAESNHPLVKSKFSGYSGQEEINQDISSSHLCLNCRKAKLSSSTQTRVSVEDRFREHEDHNSSQSRQQSILESLRSTSRSYPDASFNKPTSSNMNNVSIITTKVIQSSVASKQESETSDYRGSRLLSKTVILARISKSTTSIATQAFEAAQKSFVSPENNVFSENTSEVSSQENLSGQKKHPATLQSQNELGQFSIPQRSDLSMSAATDCGVSTTQNVLKSSSFDEGSESKEHPDVKIDIDESSKASISNEFLHVVLPHIHESSPNLRKMDIVASSLTREAQTNVSLLALDSIGRRQSTIGISEGALSQLDENRSLHKWKLLPLNGSGETLATEGSSDYLLFGDKSSNNDNQAKEGSLSEYEEEDLQTQISPIDRDVVKQETFAAEHDKSTVKDEEILIDNRRVIRDISAQTTSDIILENESFLKMIGDSYYAALLRSSCESKSVGLQENLGTDKISQLSETPALSSGPEYSKMNKEQGIQRTISALDMIDDNISRCTNEELNQCTKALLREIKQRPQYHGDYDIILHKSISNQSTQTVPDFYPSHQNRKEQVGRKSRSCQTDDLSTKYSKEEREVWCQEFFEIEKEIHQIDDEVHESTDMEIQYLLEKTLGISEIMEVFRLRVRLLEYELCDDFNRLLTPVWQNKIEVASQQTGVFIPFSLALRRNLIHLADRQPHYIDNIRDKILPLDEAFSLGYIRLTTTPCLLDNAGPLVFIERESFGWSNARGLGYMSAVDGSRKSFSEAWNAGYIRRAPNGNFVVVWDDMLSLWISAEEAVAKNILLISSKKDFTLCKVRRKLYRVSSVKPGGSKGQWLNPLEALTYGLFEWKTGDLADSWLIRPKVTRQTLSEAIFIPPSQELVPLSWKEFYDSWKEGLVQLTSESNSDLISLTDFDNRRLVKAFLNLVVNPFEASHKQLTDGQKFEKPLSYFEFLTPEDEKEERLTHGRIREKAQGKVAGETRPATPSFLDPNITLQLLDTDTMTIRDSQVTECGPPRRAVTFLKLGLSNVRSCASEAKFLDIHRQVMEGRFRLVGLTEIRMPSGSYKSPDSNGLRSELLKWGGLLLDCHILDMFNSYWNGSAEIFRKWVDAEVASVYKRKGSKGEANNYRGISLLDTIGKLYAGLVCGRLTAHMLNLLSPTQYLSREGYSADRTILAIRHCIQLAIDKNKPIVLIFVDLKKTFDSLPTHVIIKQFIDLRYSPVGRLRGSTESFIMERGVRQGSKEGPLLFNNTFQPEEICNLTAQMGITPVAKNGVEWKFGHIEYADDLCLIASTIAEAEGLLQRLDIVLANFHMEIATDKTQWMCLGEEPERNLLHFGSKSIERVHSYRYLGSPINTLGDATEAVSGEVFKR</sequence>
<dbReference type="Proteomes" id="UP000274504">
    <property type="component" value="Unassembled WGS sequence"/>
</dbReference>
<dbReference type="STRING" id="6216.A0A158QFH8"/>
<dbReference type="OrthoDB" id="6268792at2759"/>
<name>A0A158QFH8_HYMDI</name>
<feature type="compositionally biased region" description="Polar residues" evidence="1">
    <location>
        <begin position="1783"/>
        <end position="1801"/>
    </location>
</feature>
<feature type="domain" description="Reverse transcriptase" evidence="2">
    <location>
        <begin position="2797"/>
        <end position="3056"/>
    </location>
</feature>
<feature type="region of interest" description="Disordered" evidence="1">
    <location>
        <begin position="1767"/>
        <end position="1814"/>
    </location>
</feature>
<dbReference type="Pfam" id="PF00078">
    <property type="entry name" value="RVT_1"/>
    <property type="match status" value="1"/>
</dbReference>
<dbReference type="SUPFAM" id="SSF56672">
    <property type="entry name" value="DNA/RNA polymerases"/>
    <property type="match status" value="1"/>
</dbReference>
<dbReference type="WBParaSite" id="HDID_0000890001-mRNA-1">
    <property type="protein sequence ID" value="HDID_0000890001-mRNA-1"/>
    <property type="gene ID" value="HDID_0000890001"/>
</dbReference>
<evidence type="ECO:0000313" key="3">
    <source>
        <dbReference type="EMBL" id="VDL61216.1"/>
    </source>
</evidence>
<evidence type="ECO:0000259" key="2">
    <source>
        <dbReference type="PROSITE" id="PS50878"/>
    </source>
</evidence>
<dbReference type="CDD" id="cd01650">
    <property type="entry name" value="RT_nLTR_like"/>
    <property type="match status" value="1"/>
</dbReference>
<feature type="compositionally biased region" description="Basic and acidic residues" evidence="1">
    <location>
        <begin position="1770"/>
        <end position="1782"/>
    </location>
</feature>
<feature type="region of interest" description="Disordered" evidence="1">
    <location>
        <begin position="2064"/>
        <end position="2083"/>
    </location>
</feature>
<evidence type="ECO:0000256" key="1">
    <source>
        <dbReference type="SAM" id="MobiDB-lite"/>
    </source>
</evidence>
<dbReference type="InterPro" id="IPR000477">
    <property type="entry name" value="RT_dom"/>
</dbReference>
<dbReference type="PROSITE" id="PS50878">
    <property type="entry name" value="RT_POL"/>
    <property type="match status" value="1"/>
</dbReference>
<feature type="region of interest" description="Disordered" evidence="1">
    <location>
        <begin position="1526"/>
        <end position="1584"/>
    </location>
</feature>
<proteinExistence type="predicted"/>
<evidence type="ECO:0000313" key="5">
    <source>
        <dbReference type="WBParaSite" id="HDID_0000890001-mRNA-1"/>
    </source>
</evidence>
<gene>
    <name evidence="3" type="ORF">HDID_LOCUS8898</name>
</gene>
<organism evidence="5">
    <name type="scientific">Hymenolepis diminuta</name>
    <name type="common">Rat tapeworm</name>
    <dbReference type="NCBI Taxonomy" id="6216"/>
    <lineage>
        <taxon>Eukaryota</taxon>
        <taxon>Metazoa</taxon>
        <taxon>Spiralia</taxon>
        <taxon>Lophotrochozoa</taxon>
        <taxon>Platyhelminthes</taxon>
        <taxon>Cestoda</taxon>
        <taxon>Eucestoda</taxon>
        <taxon>Cyclophyllidea</taxon>
        <taxon>Hymenolepididae</taxon>
        <taxon>Hymenolepis</taxon>
    </lineage>
</organism>
<accession>A0A158QFH8</accession>